<dbReference type="PANTHER" id="PTHR43708:SF8">
    <property type="entry name" value="OXIDOREDUCTASE"/>
    <property type="match status" value="1"/>
</dbReference>
<evidence type="ECO:0000256" key="1">
    <source>
        <dbReference type="SAM" id="MobiDB-lite"/>
    </source>
</evidence>
<dbReference type="InterPro" id="IPR036291">
    <property type="entry name" value="NAD(P)-bd_dom_sf"/>
</dbReference>
<dbReference type="SUPFAM" id="SSF51735">
    <property type="entry name" value="NAD(P)-binding Rossmann-fold domains"/>
    <property type="match status" value="1"/>
</dbReference>
<gene>
    <name evidence="4" type="ORF">G6N76_23405</name>
</gene>
<dbReference type="Gene3D" id="3.30.360.10">
    <property type="entry name" value="Dihydrodipicolinate Reductase, domain 2"/>
    <property type="match status" value="1"/>
</dbReference>
<comment type="caution">
    <text evidence="4">The sequence shown here is derived from an EMBL/GenBank/DDBJ whole genome shotgun (WGS) entry which is preliminary data.</text>
</comment>
<feature type="compositionally biased region" description="Basic and acidic residues" evidence="1">
    <location>
        <begin position="21"/>
        <end position="41"/>
    </location>
</feature>
<evidence type="ECO:0000259" key="3">
    <source>
        <dbReference type="Pfam" id="PF22725"/>
    </source>
</evidence>
<dbReference type="EMBL" id="JAAKZH010000013">
    <property type="protein sequence ID" value="NGO66619.1"/>
    <property type="molecule type" value="Genomic_DNA"/>
</dbReference>
<proteinExistence type="predicted"/>
<protein>
    <submittedName>
        <fullName evidence="4">Gfo/Idh/MocA family oxidoreductase</fullName>
    </submittedName>
</protein>
<dbReference type="InterPro" id="IPR000683">
    <property type="entry name" value="Gfo/Idh/MocA-like_OxRdtase_N"/>
</dbReference>
<accession>A0A6M1S600</accession>
<organism evidence="4 5">
    <name type="scientific">Rhizobium daejeonense</name>
    <dbReference type="NCBI Taxonomy" id="240521"/>
    <lineage>
        <taxon>Bacteria</taxon>
        <taxon>Pseudomonadati</taxon>
        <taxon>Pseudomonadota</taxon>
        <taxon>Alphaproteobacteria</taxon>
        <taxon>Hyphomicrobiales</taxon>
        <taxon>Rhizobiaceae</taxon>
        <taxon>Rhizobium/Agrobacterium group</taxon>
        <taxon>Rhizobium</taxon>
    </lineage>
</organism>
<dbReference type="PANTHER" id="PTHR43708">
    <property type="entry name" value="CONSERVED EXPRESSED OXIDOREDUCTASE (EUROFUNG)"/>
    <property type="match status" value="1"/>
</dbReference>
<dbReference type="GO" id="GO:0000166">
    <property type="term" value="F:nucleotide binding"/>
    <property type="evidence" value="ECO:0007669"/>
    <property type="project" value="InterPro"/>
</dbReference>
<dbReference type="InterPro" id="IPR055170">
    <property type="entry name" value="GFO_IDH_MocA-like_dom"/>
</dbReference>
<sequence>MGEGRKACRPLRQSRPGAGDVRSRGLSRGERPAARRGKSGDGRSQAGSLCRRASRRAGAARRLCGAQSRIRSFQVTKSDVARPQIRPLKGLLVGCGFFARNHLHAWSETKGAEIAAVCDLDVERAGRYAEEFSIPQWHGTAEVLASGAFDFVDICTTMETHEALVALAVRHRVPVIVQKPFAPDIDTCRRIVANAKAAGVPVMVHENFRFQKIFRRIREILDSGEIGELTFGRLSWRNAIDVYSNQPYLLKTERFMIMDVGIHMLDLARFLFGDANAVSCLRQSVKEGLAGEDAATILLRHDNAATSIVDVSYASHRFPNPFPQTLGEIEGRLGSIQILEGETLLVHSEGRQRRETIEADGRNWTSDPWTQIQDSVPRTQQHFIDTLLSGGAFETSAEDSLQTYALAEAAYRSAESGRLVTTAEL</sequence>
<feature type="domain" description="GFO/IDH/MocA-like oxidoreductase" evidence="3">
    <location>
        <begin position="214"/>
        <end position="335"/>
    </location>
</feature>
<evidence type="ECO:0000313" key="4">
    <source>
        <dbReference type="EMBL" id="NGO66619.1"/>
    </source>
</evidence>
<dbReference type="AlphaFoldDB" id="A0A6M1S600"/>
<dbReference type="SUPFAM" id="SSF55347">
    <property type="entry name" value="Glyceraldehyde-3-phosphate dehydrogenase-like, C-terminal domain"/>
    <property type="match status" value="1"/>
</dbReference>
<keyword evidence="5" id="KW-1185">Reference proteome</keyword>
<evidence type="ECO:0000313" key="5">
    <source>
        <dbReference type="Proteomes" id="UP000477849"/>
    </source>
</evidence>
<feature type="region of interest" description="Disordered" evidence="1">
    <location>
        <begin position="1"/>
        <end position="54"/>
    </location>
</feature>
<dbReference type="Pfam" id="PF01408">
    <property type="entry name" value="GFO_IDH_MocA"/>
    <property type="match status" value="1"/>
</dbReference>
<dbReference type="Gene3D" id="3.40.50.720">
    <property type="entry name" value="NAD(P)-binding Rossmann-like Domain"/>
    <property type="match status" value="1"/>
</dbReference>
<name>A0A6M1S600_9HYPH</name>
<reference evidence="4 5" key="1">
    <citation type="submission" date="2020-02" db="EMBL/GenBank/DDBJ databases">
        <title>Genome sequence of the type strain CCBAU10050 of Rhizobium daejeonense.</title>
        <authorList>
            <person name="Gao J."/>
            <person name="Sun J."/>
        </authorList>
    </citation>
    <scope>NUCLEOTIDE SEQUENCE [LARGE SCALE GENOMIC DNA]</scope>
    <source>
        <strain evidence="4 5">CCBAU10050</strain>
    </source>
</reference>
<dbReference type="InterPro" id="IPR051317">
    <property type="entry name" value="Gfo/Idh/MocA_oxidoreduct"/>
</dbReference>
<feature type="domain" description="Gfo/Idh/MocA-like oxidoreductase N-terminal" evidence="2">
    <location>
        <begin position="91"/>
        <end position="204"/>
    </location>
</feature>
<evidence type="ECO:0000259" key="2">
    <source>
        <dbReference type="Pfam" id="PF01408"/>
    </source>
</evidence>
<dbReference type="Proteomes" id="UP000477849">
    <property type="component" value="Unassembled WGS sequence"/>
</dbReference>
<dbReference type="Pfam" id="PF22725">
    <property type="entry name" value="GFO_IDH_MocA_C3"/>
    <property type="match status" value="1"/>
</dbReference>